<evidence type="ECO:0000313" key="1">
    <source>
        <dbReference type="EMBL" id="KAJ8345573.1"/>
    </source>
</evidence>
<keyword evidence="2" id="KW-1185">Reference proteome</keyword>
<name>A0A9Q1EV25_SYNKA</name>
<dbReference type="Proteomes" id="UP001152622">
    <property type="component" value="Chromosome 12"/>
</dbReference>
<sequence>MSVSPFIPSVYLFFCYLLCPPSRKSFNFFVICFACHGEKTFVQQKQVQLKGRPAGPGAWADLERSPCCCQVELGYHPPYI</sequence>
<gene>
    <name evidence="1" type="ORF">SKAU_G00297660</name>
</gene>
<proteinExistence type="predicted"/>
<dbReference type="AlphaFoldDB" id="A0A9Q1EV25"/>
<protein>
    <submittedName>
        <fullName evidence="1">Uncharacterized protein</fullName>
    </submittedName>
</protein>
<dbReference type="EMBL" id="JAINUF010000012">
    <property type="protein sequence ID" value="KAJ8345573.1"/>
    <property type="molecule type" value="Genomic_DNA"/>
</dbReference>
<accession>A0A9Q1EV25</accession>
<evidence type="ECO:0000313" key="2">
    <source>
        <dbReference type="Proteomes" id="UP001152622"/>
    </source>
</evidence>
<organism evidence="1 2">
    <name type="scientific">Synaphobranchus kaupii</name>
    <name type="common">Kaup's arrowtooth eel</name>
    <dbReference type="NCBI Taxonomy" id="118154"/>
    <lineage>
        <taxon>Eukaryota</taxon>
        <taxon>Metazoa</taxon>
        <taxon>Chordata</taxon>
        <taxon>Craniata</taxon>
        <taxon>Vertebrata</taxon>
        <taxon>Euteleostomi</taxon>
        <taxon>Actinopterygii</taxon>
        <taxon>Neopterygii</taxon>
        <taxon>Teleostei</taxon>
        <taxon>Anguilliformes</taxon>
        <taxon>Synaphobranchidae</taxon>
        <taxon>Synaphobranchus</taxon>
    </lineage>
</organism>
<comment type="caution">
    <text evidence="1">The sequence shown here is derived from an EMBL/GenBank/DDBJ whole genome shotgun (WGS) entry which is preliminary data.</text>
</comment>
<reference evidence="1" key="1">
    <citation type="journal article" date="2023" name="Science">
        <title>Genome structures resolve the early diversification of teleost fishes.</title>
        <authorList>
            <person name="Parey E."/>
            <person name="Louis A."/>
            <person name="Montfort J."/>
            <person name="Bouchez O."/>
            <person name="Roques C."/>
            <person name="Iampietro C."/>
            <person name="Lluch J."/>
            <person name="Castinel A."/>
            <person name="Donnadieu C."/>
            <person name="Desvignes T."/>
            <person name="Floi Bucao C."/>
            <person name="Jouanno E."/>
            <person name="Wen M."/>
            <person name="Mejri S."/>
            <person name="Dirks R."/>
            <person name="Jansen H."/>
            <person name="Henkel C."/>
            <person name="Chen W.J."/>
            <person name="Zahm M."/>
            <person name="Cabau C."/>
            <person name="Klopp C."/>
            <person name="Thompson A.W."/>
            <person name="Robinson-Rechavi M."/>
            <person name="Braasch I."/>
            <person name="Lecointre G."/>
            <person name="Bobe J."/>
            <person name="Postlethwait J.H."/>
            <person name="Berthelot C."/>
            <person name="Roest Crollius H."/>
            <person name="Guiguen Y."/>
        </authorList>
    </citation>
    <scope>NUCLEOTIDE SEQUENCE</scope>
    <source>
        <strain evidence="1">WJC10195</strain>
    </source>
</reference>